<dbReference type="InterPro" id="IPR001387">
    <property type="entry name" value="Cro/C1-type_HTH"/>
</dbReference>
<dbReference type="Proteomes" id="UP000726170">
    <property type="component" value="Unassembled WGS sequence"/>
</dbReference>
<dbReference type="RefSeq" id="WP_216438619.1">
    <property type="nucleotide sequence ID" value="NZ_JAHLQF010000002.1"/>
</dbReference>
<dbReference type="SMART" id="SM00530">
    <property type="entry name" value="HTH_XRE"/>
    <property type="match status" value="1"/>
</dbReference>
<keyword evidence="2" id="KW-1133">Transmembrane helix</keyword>
<dbReference type="PANTHER" id="PTHR46558">
    <property type="entry name" value="TRACRIPTIONAL REGULATORY PROTEIN-RELATED-RELATED"/>
    <property type="match status" value="1"/>
</dbReference>
<dbReference type="EMBL" id="JAHLQF010000002">
    <property type="protein sequence ID" value="MBU5484128.1"/>
    <property type="molecule type" value="Genomic_DNA"/>
</dbReference>
<reference evidence="4 5" key="1">
    <citation type="submission" date="2021-06" db="EMBL/GenBank/DDBJ databases">
        <authorList>
            <person name="Sun Q."/>
            <person name="Li D."/>
        </authorList>
    </citation>
    <scope>NUCLEOTIDE SEQUENCE [LARGE SCALE GENOMIC DNA]</scope>
    <source>
        <strain evidence="4 5">MSJ-11</strain>
    </source>
</reference>
<feature type="transmembrane region" description="Helical" evidence="2">
    <location>
        <begin position="121"/>
        <end position="140"/>
    </location>
</feature>
<evidence type="ECO:0000256" key="2">
    <source>
        <dbReference type="SAM" id="Phobius"/>
    </source>
</evidence>
<feature type="transmembrane region" description="Helical" evidence="2">
    <location>
        <begin position="97"/>
        <end position="115"/>
    </location>
</feature>
<proteinExistence type="predicted"/>
<feature type="domain" description="HTH cro/C1-type" evidence="3">
    <location>
        <begin position="7"/>
        <end position="61"/>
    </location>
</feature>
<evidence type="ECO:0000313" key="4">
    <source>
        <dbReference type="EMBL" id="MBU5484128.1"/>
    </source>
</evidence>
<protein>
    <submittedName>
        <fullName evidence="4">Helix-turn-helix domain-containing protein</fullName>
    </submittedName>
</protein>
<keyword evidence="2" id="KW-0812">Transmembrane</keyword>
<dbReference type="CDD" id="cd00093">
    <property type="entry name" value="HTH_XRE"/>
    <property type="match status" value="1"/>
</dbReference>
<keyword evidence="1" id="KW-0238">DNA-binding</keyword>
<feature type="transmembrane region" description="Helical" evidence="2">
    <location>
        <begin position="205"/>
        <end position="226"/>
    </location>
</feature>
<feature type="transmembrane region" description="Helical" evidence="2">
    <location>
        <begin position="174"/>
        <end position="199"/>
    </location>
</feature>
<accession>A0ABS6EFZ0</accession>
<dbReference type="Pfam" id="PF01381">
    <property type="entry name" value="HTH_3"/>
    <property type="match status" value="1"/>
</dbReference>
<keyword evidence="2" id="KW-0472">Membrane</keyword>
<comment type="caution">
    <text evidence="4">The sequence shown here is derived from an EMBL/GenBank/DDBJ whole genome shotgun (WGS) entry which is preliminary data.</text>
</comment>
<dbReference type="PANTHER" id="PTHR46558:SF13">
    <property type="entry name" value="HTH-TYPE TRANSCRIPTIONAL REGULATOR IMMR"/>
    <property type="match status" value="1"/>
</dbReference>
<feature type="transmembrane region" description="Helical" evidence="2">
    <location>
        <begin position="247"/>
        <end position="268"/>
    </location>
</feature>
<gene>
    <name evidence="4" type="ORF">KQI86_07280</name>
</gene>
<sequence>MTFGQKLKALRKEHGYSQEEFAQHLDVSRQAVSKWESDKGMPETDKLLQISTIFGVTLDYLLKEGSTDEKQQDIGYYVSREMINGFLSYKRQGAKRITIGVSLIILCNLFISVIPDKEIALLPYWITMVLGIAVLVWHIFQPKRYKEIAKKQLLFDDAIIKDFRMEYEKNRKRYVVMIIAGVILLVLGPGITLVTMNFLGSNIGIALSWVINALWIALFILAGLFMQAENMIARNAEYIETKSSRGRFAWVYVALPVTAIAVVIGIVVNAWSPVMPIIALFCALLVTVCKLLMEGRNSK</sequence>
<keyword evidence="5" id="KW-1185">Reference proteome</keyword>
<evidence type="ECO:0000313" key="5">
    <source>
        <dbReference type="Proteomes" id="UP000726170"/>
    </source>
</evidence>
<evidence type="ECO:0000256" key="1">
    <source>
        <dbReference type="ARBA" id="ARBA00023125"/>
    </source>
</evidence>
<dbReference type="PROSITE" id="PS50943">
    <property type="entry name" value="HTH_CROC1"/>
    <property type="match status" value="1"/>
</dbReference>
<name>A0ABS6EFZ0_9CLOT</name>
<organism evidence="4 5">
    <name type="scientific">Clostridium mobile</name>
    <dbReference type="NCBI Taxonomy" id="2841512"/>
    <lineage>
        <taxon>Bacteria</taxon>
        <taxon>Bacillati</taxon>
        <taxon>Bacillota</taxon>
        <taxon>Clostridia</taxon>
        <taxon>Eubacteriales</taxon>
        <taxon>Clostridiaceae</taxon>
        <taxon>Clostridium</taxon>
    </lineage>
</organism>
<evidence type="ECO:0000259" key="3">
    <source>
        <dbReference type="PROSITE" id="PS50943"/>
    </source>
</evidence>
<feature type="transmembrane region" description="Helical" evidence="2">
    <location>
        <begin position="274"/>
        <end position="293"/>
    </location>
</feature>